<organism evidence="4 5">
    <name type="scientific">Exaiptasia diaphana</name>
    <name type="common">Tropical sea anemone</name>
    <name type="synonym">Aiptasia pulchella</name>
    <dbReference type="NCBI Taxonomy" id="2652724"/>
    <lineage>
        <taxon>Eukaryota</taxon>
        <taxon>Metazoa</taxon>
        <taxon>Cnidaria</taxon>
        <taxon>Anthozoa</taxon>
        <taxon>Hexacorallia</taxon>
        <taxon>Actiniaria</taxon>
        <taxon>Aiptasiidae</taxon>
        <taxon>Exaiptasia</taxon>
    </lineage>
</organism>
<dbReference type="Proteomes" id="UP000887567">
    <property type="component" value="Unplaced"/>
</dbReference>
<dbReference type="CDD" id="cd00087">
    <property type="entry name" value="FReD"/>
    <property type="match status" value="1"/>
</dbReference>
<sequence length="300" mass="34421">MKTIGLFQIVVMSLLVVHYGQTARRVDKGNWLHVVANSHRPNFLKEIMTILRELKKMKLKQFAINYHPSLRTSSNSSSSSKSSSKALVVPKNCAEVLKRGNKQSGVYKIDPDGKGAFQVYCDQKTAGGGWTVFQKRQDGSVKFYRGWNDYKKGFGNLKGEFWLGLDKIHRLTRQTKNKLRVDLQDFKGKSAYAEYSFFSVANERSKYKLSLGTYKGTAGDSLSFHRGMAFSTKDRDNDKWSSNCAVRFKGAWWYHSCHHSNLNGLYHHGKHKSFADGVNWYKWKGYNYSAKRAEMKIRPV</sequence>
<protein>
    <recommendedName>
        <fullName evidence="3">Fibrinogen C-terminal domain-containing protein</fullName>
    </recommendedName>
</protein>
<dbReference type="PANTHER" id="PTHR19143:SF458">
    <property type="entry name" value="FIBRINOGEN C-TERMINAL DOMAIN-CONTAINING PROTEIN-RELATED"/>
    <property type="match status" value="1"/>
</dbReference>
<dbReference type="PANTHER" id="PTHR19143">
    <property type="entry name" value="FIBRINOGEN/TENASCIN/ANGIOPOEITIN"/>
    <property type="match status" value="1"/>
</dbReference>
<dbReference type="FunFam" id="3.90.215.10:FF:000001">
    <property type="entry name" value="Tenascin isoform 1"/>
    <property type="match status" value="1"/>
</dbReference>
<dbReference type="PROSITE" id="PS00514">
    <property type="entry name" value="FIBRINOGEN_C_1"/>
    <property type="match status" value="1"/>
</dbReference>
<dbReference type="InterPro" id="IPR050373">
    <property type="entry name" value="Fibrinogen_C-term_domain"/>
</dbReference>
<dbReference type="InterPro" id="IPR020837">
    <property type="entry name" value="Fibrinogen_CS"/>
</dbReference>
<evidence type="ECO:0000259" key="3">
    <source>
        <dbReference type="PROSITE" id="PS51406"/>
    </source>
</evidence>
<dbReference type="InterPro" id="IPR036056">
    <property type="entry name" value="Fibrinogen-like_C"/>
</dbReference>
<dbReference type="RefSeq" id="XP_020892914.2">
    <property type="nucleotide sequence ID" value="XM_021037255.2"/>
</dbReference>
<dbReference type="OrthoDB" id="6345539at2759"/>
<dbReference type="SMART" id="SM00186">
    <property type="entry name" value="FBG"/>
    <property type="match status" value="1"/>
</dbReference>
<keyword evidence="5" id="KW-1185">Reference proteome</keyword>
<evidence type="ECO:0000256" key="1">
    <source>
        <dbReference type="ARBA" id="ARBA00023157"/>
    </source>
</evidence>
<dbReference type="NCBIfam" id="NF040941">
    <property type="entry name" value="GGGWT_bact"/>
    <property type="match status" value="1"/>
</dbReference>
<proteinExistence type="predicted"/>
<feature type="signal peptide" evidence="2">
    <location>
        <begin position="1"/>
        <end position="22"/>
    </location>
</feature>
<dbReference type="InterPro" id="IPR014716">
    <property type="entry name" value="Fibrinogen_a/b/g_C_1"/>
</dbReference>
<dbReference type="AlphaFoldDB" id="A0A913WR91"/>
<dbReference type="PROSITE" id="PS51406">
    <property type="entry name" value="FIBRINOGEN_C_2"/>
    <property type="match status" value="1"/>
</dbReference>
<dbReference type="EnsemblMetazoa" id="XM_021037255.2">
    <property type="protein sequence ID" value="XP_020892914.2"/>
    <property type="gene ID" value="LOC110232147"/>
</dbReference>
<feature type="domain" description="Fibrinogen C-terminal" evidence="3">
    <location>
        <begin position="84"/>
        <end position="300"/>
    </location>
</feature>
<dbReference type="GeneID" id="110232147"/>
<keyword evidence="2" id="KW-0732">Signal</keyword>
<keyword evidence="1" id="KW-1015">Disulfide bond</keyword>
<evidence type="ECO:0000313" key="5">
    <source>
        <dbReference type="Proteomes" id="UP000887567"/>
    </source>
</evidence>
<dbReference type="KEGG" id="epa:110232147"/>
<reference evidence="4" key="1">
    <citation type="submission" date="2022-11" db="UniProtKB">
        <authorList>
            <consortium name="EnsemblMetazoa"/>
        </authorList>
    </citation>
    <scope>IDENTIFICATION</scope>
</reference>
<dbReference type="GO" id="GO:0005615">
    <property type="term" value="C:extracellular space"/>
    <property type="evidence" value="ECO:0007669"/>
    <property type="project" value="TreeGrafter"/>
</dbReference>
<feature type="chain" id="PRO_5037732687" description="Fibrinogen C-terminal domain-containing protein" evidence="2">
    <location>
        <begin position="23"/>
        <end position="300"/>
    </location>
</feature>
<dbReference type="OMA" id="NDCHRAN"/>
<dbReference type="Gene3D" id="3.90.215.10">
    <property type="entry name" value="Gamma Fibrinogen, chain A, domain 1"/>
    <property type="match status" value="1"/>
</dbReference>
<accession>A0A913WR91</accession>
<dbReference type="SUPFAM" id="SSF56496">
    <property type="entry name" value="Fibrinogen C-terminal domain-like"/>
    <property type="match status" value="1"/>
</dbReference>
<dbReference type="InterPro" id="IPR002181">
    <property type="entry name" value="Fibrinogen_a/b/g_C_dom"/>
</dbReference>
<dbReference type="Pfam" id="PF00147">
    <property type="entry name" value="Fibrinogen_C"/>
    <property type="match status" value="1"/>
</dbReference>
<name>A0A913WR91_EXADI</name>
<evidence type="ECO:0000256" key="2">
    <source>
        <dbReference type="SAM" id="SignalP"/>
    </source>
</evidence>
<evidence type="ECO:0000313" key="4">
    <source>
        <dbReference type="EnsemblMetazoa" id="XP_020892914.2"/>
    </source>
</evidence>